<evidence type="ECO:0000256" key="1">
    <source>
        <dbReference type="SAM" id="MobiDB-lite"/>
    </source>
</evidence>
<evidence type="ECO:0000313" key="2">
    <source>
        <dbReference type="EMBL" id="MDR7270289.1"/>
    </source>
</evidence>
<feature type="compositionally biased region" description="Basic and acidic residues" evidence="1">
    <location>
        <begin position="35"/>
        <end position="45"/>
    </location>
</feature>
<organism evidence="2 3">
    <name type="scientific">Roseateles saccharophilus</name>
    <name type="common">Pseudomonas saccharophila</name>
    <dbReference type="NCBI Taxonomy" id="304"/>
    <lineage>
        <taxon>Bacteria</taxon>
        <taxon>Pseudomonadati</taxon>
        <taxon>Pseudomonadota</taxon>
        <taxon>Betaproteobacteria</taxon>
        <taxon>Burkholderiales</taxon>
        <taxon>Sphaerotilaceae</taxon>
        <taxon>Roseateles</taxon>
    </lineage>
</organism>
<comment type="caution">
    <text evidence="2">The sequence shown here is derived from an EMBL/GenBank/DDBJ whole genome shotgun (WGS) entry which is preliminary data.</text>
</comment>
<evidence type="ECO:0000313" key="3">
    <source>
        <dbReference type="Proteomes" id="UP001180453"/>
    </source>
</evidence>
<name>A0ABU1YN57_ROSSA</name>
<gene>
    <name evidence="2" type="ORF">J2X20_002947</name>
</gene>
<dbReference type="RefSeq" id="WP_310266024.1">
    <property type="nucleotide sequence ID" value="NZ_JAVDXU010000002.1"/>
</dbReference>
<proteinExistence type="predicted"/>
<dbReference type="EMBL" id="JAVDXU010000002">
    <property type="protein sequence ID" value="MDR7270289.1"/>
    <property type="molecule type" value="Genomic_DNA"/>
</dbReference>
<keyword evidence="3" id="KW-1185">Reference proteome</keyword>
<feature type="region of interest" description="Disordered" evidence="1">
    <location>
        <begin position="28"/>
        <end position="74"/>
    </location>
</feature>
<sequence length="168" mass="17663">MSINYQFTDRGTIQVWCGDDWIEIRLPGGGGGDGDAARPRARAPDVSDVDSDAAPAAVPDEEEADPEPQVGPGSMSFIGMVGGLGRPPRALLWSAAPTARGFELSNLESGIVEQMMPAPGLGDVRIVAIDLNSLPLKSPLSVVQLNRLLRNWQADDGGAGLGTSERNE</sequence>
<reference evidence="2 3" key="1">
    <citation type="submission" date="2023-07" db="EMBL/GenBank/DDBJ databases">
        <title>Sorghum-associated microbial communities from plants grown in Nebraska, USA.</title>
        <authorList>
            <person name="Schachtman D."/>
        </authorList>
    </citation>
    <scope>NUCLEOTIDE SEQUENCE [LARGE SCALE GENOMIC DNA]</scope>
    <source>
        <strain evidence="2 3">BE314</strain>
    </source>
</reference>
<dbReference type="Proteomes" id="UP001180453">
    <property type="component" value="Unassembled WGS sequence"/>
</dbReference>
<accession>A0ABU1YN57</accession>
<protein>
    <submittedName>
        <fullName evidence="2">Uncharacterized protein</fullName>
    </submittedName>
</protein>